<dbReference type="InterPro" id="IPR049160">
    <property type="entry name" value="PI4KB-PIK1_PIK"/>
</dbReference>
<dbReference type="InterPro" id="IPR001263">
    <property type="entry name" value="PI3K_accessory_dom"/>
</dbReference>
<evidence type="ECO:0000313" key="11">
    <source>
        <dbReference type="EMBL" id="VDM40569.1"/>
    </source>
</evidence>
<dbReference type="Pfam" id="PF00454">
    <property type="entry name" value="PI3_PI4_kinase"/>
    <property type="match status" value="1"/>
</dbReference>
<dbReference type="PANTHER" id="PTHR10048:SF22">
    <property type="entry name" value="PHOSPHATIDYLINOSITOL 4-KINASE BETA"/>
    <property type="match status" value="1"/>
</dbReference>
<evidence type="ECO:0000259" key="9">
    <source>
        <dbReference type="PROSITE" id="PS50290"/>
    </source>
</evidence>
<dbReference type="GO" id="GO:0004430">
    <property type="term" value="F:1-phosphatidylinositol 4-kinase activity"/>
    <property type="evidence" value="ECO:0007669"/>
    <property type="project" value="UniProtKB-EC"/>
</dbReference>
<dbReference type="GO" id="GO:0005741">
    <property type="term" value="C:mitochondrial outer membrane"/>
    <property type="evidence" value="ECO:0007669"/>
    <property type="project" value="UniProtKB-SubCell"/>
</dbReference>
<dbReference type="GO" id="GO:0030867">
    <property type="term" value="C:rough endoplasmic reticulum membrane"/>
    <property type="evidence" value="ECO:0007669"/>
    <property type="project" value="UniProtKB-SubCell"/>
</dbReference>
<protein>
    <recommendedName>
        <fullName evidence="7">Phosphatidylinositol 4-kinase beta</fullName>
        <ecNumber evidence="2">2.7.1.67</ecNumber>
    </recommendedName>
</protein>
<evidence type="ECO:0000313" key="13">
    <source>
        <dbReference type="WBParaSite" id="TCNE_0000924801-mRNA-1"/>
    </source>
</evidence>
<dbReference type="InterPro" id="IPR036940">
    <property type="entry name" value="PI3/4_kinase_cat_sf"/>
</dbReference>
<feature type="region of interest" description="Disordered" evidence="8">
    <location>
        <begin position="1470"/>
        <end position="1523"/>
    </location>
</feature>
<comment type="subcellular location">
    <subcellularLocation>
        <location evidence="1">Mitochondrion outer membrane</location>
        <topology evidence="1">Peripheral membrane protein</topology>
    </subcellularLocation>
    <subcellularLocation>
        <location evidence="6">Rough endoplasmic reticulum membrane</location>
        <topology evidence="6">Peripheral membrane protein</topology>
    </subcellularLocation>
</comment>
<dbReference type="PROSITE" id="PS51545">
    <property type="entry name" value="PIK_HELICAL"/>
    <property type="match status" value="1"/>
</dbReference>
<dbReference type="InterPro" id="IPR011009">
    <property type="entry name" value="Kinase-like_dom_sf"/>
</dbReference>
<dbReference type="GO" id="GO:0048015">
    <property type="term" value="P:phosphatidylinositol-mediated signaling"/>
    <property type="evidence" value="ECO:0007669"/>
    <property type="project" value="TreeGrafter"/>
</dbReference>
<dbReference type="Gene3D" id="1.10.1070.11">
    <property type="entry name" value="Phosphatidylinositol 3-/4-kinase, catalytic domain"/>
    <property type="match status" value="1"/>
</dbReference>
<feature type="compositionally biased region" description="Polar residues" evidence="8">
    <location>
        <begin position="1470"/>
        <end position="1481"/>
    </location>
</feature>
<dbReference type="InterPro" id="IPR015433">
    <property type="entry name" value="PI3/4_kinase"/>
</dbReference>
<evidence type="ECO:0000256" key="2">
    <source>
        <dbReference type="ARBA" id="ARBA00012169"/>
    </source>
</evidence>
<dbReference type="EMBL" id="UYWY01020121">
    <property type="protein sequence ID" value="VDM40569.1"/>
    <property type="molecule type" value="Genomic_DNA"/>
</dbReference>
<feature type="compositionally biased region" description="Basic and acidic residues" evidence="8">
    <location>
        <begin position="1319"/>
        <end position="1346"/>
    </location>
</feature>
<feature type="region of interest" description="Disordered" evidence="8">
    <location>
        <begin position="1316"/>
        <end position="1428"/>
    </location>
</feature>
<proteinExistence type="predicted"/>
<evidence type="ECO:0000256" key="5">
    <source>
        <dbReference type="ARBA" id="ARBA00036767"/>
    </source>
</evidence>
<keyword evidence="4" id="KW-0418">Kinase</keyword>
<evidence type="ECO:0000256" key="7">
    <source>
        <dbReference type="ARBA" id="ARBA00039877"/>
    </source>
</evidence>
<evidence type="ECO:0000256" key="4">
    <source>
        <dbReference type="ARBA" id="ARBA00022777"/>
    </source>
</evidence>
<dbReference type="CDD" id="cd05168">
    <property type="entry name" value="PI4Kc_III_beta"/>
    <property type="match status" value="1"/>
</dbReference>
<dbReference type="WBParaSite" id="TCNE_0000924801-mRNA-1">
    <property type="protein sequence ID" value="TCNE_0000924801-mRNA-1"/>
    <property type="gene ID" value="TCNE_0000924801"/>
</dbReference>
<reference evidence="13" key="1">
    <citation type="submission" date="2016-06" db="UniProtKB">
        <authorList>
            <consortium name="WormBaseParasite"/>
        </authorList>
    </citation>
    <scope>IDENTIFICATION</scope>
</reference>
<feature type="compositionally biased region" description="Basic and acidic residues" evidence="8">
    <location>
        <begin position="148"/>
        <end position="163"/>
    </location>
</feature>
<feature type="compositionally biased region" description="Basic and acidic residues" evidence="8">
    <location>
        <begin position="547"/>
        <end position="559"/>
    </location>
</feature>
<feature type="compositionally biased region" description="Basic and acidic residues" evidence="8">
    <location>
        <begin position="1419"/>
        <end position="1428"/>
    </location>
</feature>
<feature type="region of interest" description="Disordered" evidence="8">
    <location>
        <begin position="514"/>
        <end position="559"/>
    </location>
</feature>
<dbReference type="Pfam" id="PF21245">
    <property type="entry name" value="PI4KB-PIK1_PIK"/>
    <property type="match status" value="1"/>
</dbReference>
<evidence type="ECO:0000259" key="10">
    <source>
        <dbReference type="PROSITE" id="PS51545"/>
    </source>
</evidence>
<feature type="compositionally biased region" description="Polar residues" evidence="8">
    <location>
        <begin position="1348"/>
        <end position="1358"/>
    </location>
</feature>
<name>A0A183UL78_TOXCA</name>
<gene>
    <name evidence="11" type="ORF">TCNE_LOCUS9248</name>
</gene>
<sequence length="1523" mass="171822">MTSQLSPDCNHSLKGVCSRCILRSAFNLPSEETPQTCQPRQLSFNGLLTLGKVSFDLPTTPVAMVSSTRSLDLDGTEFPAPTLQQMRNTVAFSIGETLPGVADDDASSCSTLGSRTAGDGQAADGDVEFDLALEDTLKASTLDDKKVLETGPSKEVEGNRSEETSDQGMAKQNLDGVSRSFHFNVKEAVVKCALFKASSFGKNPQSWLLRLFESKLFDVVIAMQYLFSAKESGVLNYLGNRLFDFPVESVDFYVPQLVNLYINMREVADVIHPYIVKRCQESVEFSLECCWLLEAYGVDAMRKQKRRAQGYRLRRLILNEFRNEMEPGESAITSPPEPLCRSSRAHSRSRSEAISGRAFDNGCVCFDETEQCDADGATKMECQCGVRDENSYSTVPSAKRCLQAQRIRPEQEFVKALMAVGNRLKEIPLKEDKSRRLVNELIMINLNLPARVWLPLYADTIKHVVLRIPHSAGCVLNSKDKAPYCLYVEVLEVDDMRTSFVPHRISDIEAAEFHRKERQGSTNSLNSPPYGVMFHSGSRTPPSSLGERSEDSFSQISEDRSPIADPAEKIISAAEIRKRLTNWVRNPRKQLRHVPDDPSASEMSEPWEEKQARIREASPYGRNPKWRLLPVIVKTGDDLRQELLAYQLLTTLKNIWKEEKVPLYLRPYKIVVCSQNSGMIEPILNASSLHQVLFSLFEVDAARFEEVEVETKNEFDMLQIKKNLTISAMETDSERKLPPTLQTHFLESFGAPNSESFLIAQQNFVQSCAGYSLACYFLQVKDRQVYLLHNGNILLDSEGHLIHIDFGFILSISPRNLGFETSPFKLTQEIVDVMGGVGSDMFKYYKILLLKGLIAARKHHDRIVNIVEIMIAGSQLPCFRGGASTVRSLKERFHMSCTEPQLQLLVDTMVENSLDAITTRLYDNFQSIDFDGSFFAERVHLHTPTESRIFTGFNITGFMNTDEGEGTGRGNVVGMLLKKQTELKLATKAALKMSISFEERRSFDASFMLENRLLRTSKHCALSFVKIVTSEQRMEIISTQRPQSERGNRLEGERIGEEVPFTARIMRQRTKQNGYPPEETEKLEPMGIGRRDVLETALFDSEQIVTIANVLVCRELQSFYEENKGKADLHAVYLISGELNAERSKGDQPQDKPTKCHRLQLIREKNLDSIKRNYRCISTCEIFCLHSRPIKSLYLLYSVDRLDDEEFTRTDQERSWISCPAAHVKRAEMLEEHCENAKQLEEIAKFNALQKAEHAPRSVSGSQPSTSKSIVQKSAEKNDISALFAKAAAKQKQATPKASILFVLRRGRRILVDNEDEEEAKRNLEETKEEPRKLKVQESKKTKVESSGKANTKQSLVLSQDDLFSDGGSSPERMDIGENEEEEDAVTTPPKKLRRSPRKLTNSDSVKESKCTAKQTDSSAKDKKPTRKEYVTETFIDDDGFMVVRVFIESTLIAFSVTKQVLKDVDIESTEGQNAEQSKTQKPLLPIGMDNIVSTDKPSERTRAASKRTPHGQSKISAFFKKQ</sequence>
<feature type="domain" description="PI3K/PI4K catalytic" evidence="9">
    <location>
        <begin position="605"/>
        <end position="918"/>
    </location>
</feature>
<evidence type="ECO:0000313" key="12">
    <source>
        <dbReference type="Proteomes" id="UP000050794"/>
    </source>
</evidence>
<dbReference type="InterPro" id="IPR041913">
    <property type="entry name" value="POLD3_sf"/>
</dbReference>
<evidence type="ECO:0000256" key="6">
    <source>
        <dbReference type="ARBA" id="ARBA00037860"/>
    </source>
</evidence>
<organism evidence="12 13">
    <name type="scientific">Toxocara canis</name>
    <name type="common">Canine roundworm</name>
    <dbReference type="NCBI Taxonomy" id="6265"/>
    <lineage>
        <taxon>Eukaryota</taxon>
        <taxon>Metazoa</taxon>
        <taxon>Ecdysozoa</taxon>
        <taxon>Nematoda</taxon>
        <taxon>Chromadorea</taxon>
        <taxon>Rhabditida</taxon>
        <taxon>Spirurina</taxon>
        <taxon>Ascaridomorpha</taxon>
        <taxon>Ascaridoidea</taxon>
        <taxon>Toxocaridae</taxon>
        <taxon>Toxocara</taxon>
    </lineage>
</organism>
<dbReference type="GO" id="GO:0046854">
    <property type="term" value="P:phosphatidylinositol phosphate biosynthetic process"/>
    <property type="evidence" value="ECO:0007669"/>
    <property type="project" value="InterPro"/>
</dbReference>
<dbReference type="Gene3D" id="3.30.1010.10">
    <property type="entry name" value="Phosphatidylinositol 3-kinase Catalytic Subunit, Chain A, domain 4"/>
    <property type="match status" value="1"/>
</dbReference>
<evidence type="ECO:0000256" key="1">
    <source>
        <dbReference type="ARBA" id="ARBA00004450"/>
    </source>
</evidence>
<dbReference type="EC" id="2.7.1.67" evidence="2"/>
<feature type="domain" description="PIK helical" evidence="10">
    <location>
        <begin position="119"/>
        <end position="319"/>
    </location>
</feature>
<dbReference type="InterPro" id="IPR057754">
    <property type="entry name" value="PI4-kinase_beta/PIK1_cat"/>
</dbReference>
<reference evidence="11 12" key="2">
    <citation type="submission" date="2018-11" db="EMBL/GenBank/DDBJ databases">
        <authorList>
            <consortium name="Pathogen Informatics"/>
        </authorList>
    </citation>
    <scope>NUCLEOTIDE SEQUENCE [LARGE SCALE GENOMIC DNA]</scope>
</reference>
<dbReference type="InterPro" id="IPR018936">
    <property type="entry name" value="PI3/4_kinase_CS"/>
</dbReference>
<dbReference type="PANTHER" id="PTHR10048">
    <property type="entry name" value="PHOSPHATIDYLINOSITOL KINASE"/>
    <property type="match status" value="1"/>
</dbReference>
<comment type="catalytic activity">
    <reaction evidence="5">
        <text>a 1,2-diacyl-sn-glycero-3-phospho-(1D-myo-inositol) + ATP = a 1,2-diacyl-sn-glycero-3-phospho-(1D-myo-inositol 4-phosphate) + ADP + H(+)</text>
        <dbReference type="Rhea" id="RHEA:19877"/>
        <dbReference type="ChEBI" id="CHEBI:15378"/>
        <dbReference type="ChEBI" id="CHEBI:30616"/>
        <dbReference type="ChEBI" id="CHEBI:57880"/>
        <dbReference type="ChEBI" id="CHEBI:58178"/>
        <dbReference type="ChEBI" id="CHEBI:456216"/>
        <dbReference type="EC" id="2.7.1.67"/>
    </reaction>
    <physiologicalReaction direction="left-to-right" evidence="5">
        <dbReference type="Rhea" id="RHEA:19878"/>
    </physiologicalReaction>
</comment>
<dbReference type="InterPro" id="IPR000403">
    <property type="entry name" value="PI3/4_kinase_cat_dom"/>
</dbReference>
<evidence type="ECO:0000256" key="3">
    <source>
        <dbReference type="ARBA" id="ARBA00022679"/>
    </source>
</evidence>
<dbReference type="PROSITE" id="PS50290">
    <property type="entry name" value="PI3_4_KINASE_3"/>
    <property type="match status" value="1"/>
</dbReference>
<feature type="region of interest" description="Disordered" evidence="8">
    <location>
        <begin position="148"/>
        <end position="170"/>
    </location>
</feature>
<dbReference type="FunFam" id="1.10.1070.11:FF:000016">
    <property type="entry name" value="PIK1p Phosphatidylinositol 4-kinase"/>
    <property type="match status" value="1"/>
</dbReference>
<dbReference type="PROSITE" id="PS00915">
    <property type="entry name" value="PI3_4_KINASE_1"/>
    <property type="match status" value="1"/>
</dbReference>
<dbReference type="SMART" id="SM00146">
    <property type="entry name" value="PI3Kc"/>
    <property type="match status" value="1"/>
</dbReference>
<dbReference type="SUPFAM" id="SSF56112">
    <property type="entry name" value="Protein kinase-like (PK-like)"/>
    <property type="match status" value="1"/>
</dbReference>
<dbReference type="Proteomes" id="UP000050794">
    <property type="component" value="Unassembled WGS sequence"/>
</dbReference>
<keyword evidence="3" id="KW-0808">Transferase</keyword>
<accession>A0A183UL78</accession>
<evidence type="ECO:0000256" key="8">
    <source>
        <dbReference type="SAM" id="MobiDB-lite"/>
    </source>
</evidence>
<keyword evidence="12" id="KW-1185">Reference proteome</keyword>
<dbReference type="Gene3D" id="3.90.1030.20">
    <property type="entry name" value="DNA polymerase delta, p66 (Cdc27) subunit, wHTH domain"/>
    <property type="match status" value="1"/>
</dbReference>